<dbReference type="EMBL" id="SUMC01000036">
    <property type="protein sequence ID" value="TKA06631.1"/>
    <property type="molecule type" value="Genomic_DNA"/>
</dbReference>
<keyword evidence="3" id="KW-1003">Cell membrane</keyword>
<feature type="transmembrane region" description="Helical" evidence="7">
    <location>
        <begin position="109"/>
        <end position="134"/>
    </location>
</feature>
<gene>
    <name evidence="8" type="ORF">FCI23_30840</name>
</gene>
<dbReference type="GO" id="GO:0022857">
    <property type="term" value="F:transmembrane transporter activity"/>
    <property type="evidence" value="ECO:0007669"/>
    <property type="project" value="InterPro"/>
</dbReference>
<keyword evidence="9" id="KW-1185">Reference proteome</keyword>
<reference evidence="8 9" key="1">
    <citation type="submission" date="2019-04" db="EMBL/GenBank/DDBJ databases">
        <title>Streptomyces oryziradicis sp. nov., a novel actinomycete isolated from rhizosphere soil of rice (Oryza sativa L.).</title>
        <authorList>
            <person name="Li C."/>
        </authorList>
    </citation>
    <scope>NUCLEOTIDE SEQUENCE [LARGE SCALE GENOMIC DNA]</scope>
    <source>
        <strain evidence="8 9">NEAU-C40</strain>
    </source>
</reference>
<feature type="transmembrane region" description="Helical" evidence="7">
    <location>
        <begin position="33"/>
        <end position="53"/>
    </location>
</feature>
<evidence type="ECO:0000256" key="4">
    <source>
        <dbReference type="ARBA" id="ARBA00022692"/>
    </source>
</evidence>
<dbReference type="GO" id="GO:0005886">
    <property type="term" value="C:plasma membrane"/>
    <property type="evidence" value="ECO:0007669"/>
    <property type="project" value="UniProtKB-SubCell"/>
</dbReference>
<keyword evidence="4 7" id="KW-0812">Transmembrane</keyword>
<feature type="transmembrane region" description="Helical" evidence="7">
    <location>
        <begin position="146"/>
        <end position="165"/>
    </location>
</feature>
<dbReference type="Gene3D" id="1.20.1740.10">
    <property type="entry name" value="Amino acid/polyamine transporter I"/>
    <property type="match status" value="1"/>
</dbReference>
<feature type="transmembrane region" description="Helical" evidence="7">
    <location>
        <begin position="391"/>
        <end position="411"/>
    </location>
</feature>
<evidence type="ECO:0000256" key="2">
    <source>
        <dbReference type="ARBA" id="ARBA00022448"/>
    </source>
</evidence>
<dbReference type="Proteomes" id="UP000305778">
    <property type="component" value="Unassembled WGS sequence"/>
</dbReference>
<keyword evidence="2" id="KW-0813">Transport</keyword>
<name>A0A4U0SFS3_9ACTN</name>
<organism evidence="8 9">
    <name type="scientific">Actinacidiphila oryziradicis</name>
    <dbReference type="NCBI Taxonomy" id="2571141"/>
    <lineage>
        <taxon>Bacteria</taxon>
        <taxon>Bacillati</taxon>
        <taxon>Actinomycetota</taxon>
        <taxon>Actinomycetes</taxon>
        <taxon>Kitasatosporales</taxon>
        <taxon>Streptomycetaceae</taxon>
        <taxon>Actinacidiphila</taxon>
    </lineage>
</organism>
<feature type="transmembrane region" description="Helical" evidence="7">
    <location>
        <begin position="249"/>
        <end position="271"/>
    </location>
</feature>
<proteinExistence type="predicted"/>
<comment type="subcellular location">
    <subcellularLocation>
        <location evidence="1">Cell membrane</location>
        <topology evidence="1">Multi-pass membrane protein</topology>
    </subcellularLocation>
</comment>
<protein>
    <submittedName>
        <fullName evidence="8">APC family permease</fullName>
    </submittedName>
</protein>
<evidence type="ECO:0000313" key="8">
    <source>
        <dbReference type="EMBL" id="TKA06631.1"/>
    </source>
</evidence>
<accession>A0A4U0SFS3</accession>
<feature type="transmembrane region" description="Helical" evidence="7">
    <location>
        <begin position="177"/>
        <end position="195"/>
    </location>
</feature>
<dbReference type="PANTHER" id="PTHR42770:SF15">
    <property type="entry name" value="GLUTAMATE_GAMMA-AMINOBUTYRATE ANTIPORTER-RELATED"/>
    <property type="match status" value="1"/>
</dbReference>
<evidence type="ECO:0000256" key="1">
    <source>
        <dbReference type="ARBA" id="ARBA00004651"/>
    </source>
</evidence>
<dbReference type="OrthoDB" id="3170677at2"/>
<feature type="transmembrane region" description="Helical" evidence="7">
    <location>
        <begin position="207"/>
        <end position="228"/>
    </location>
</feature>
<dbReference type="RefSeq" id="WP_136727240.1">
    <property type="nucleotide sequence ID" value="NZ_SUMC01000036.1"/>
</dbReference>
<keyword evidence="5 7" id="KW-1133">Transmembrane helix</keyword>
<dbReference type="Pfam" id="PF13520">
    <property type="entry name" value="AA_permease_2"/>
    <property type="match status" value="1"/>
</dbReference>
<dbReference type="InterPro" id="IPR002293">
    <property type="entry name" value="AA/rel_permease1"/>
</dbReference>
<feature type="transmembrane region" description="Helical" evidence="7">
    <location>
        <begin position="432"/>
        <end position="458"/>
    </location>
</feature>
<dbReference type="InterPro" id="IPR050367">
    <property type="entry name" value="APC_superfamily"/>
</dbReference>
<feature type="transmembrane region" description="Helical" evidence="7">
    <location>
        <begin position="59"/>
        <end position="79"/>
    </location>
</feature>
<keyword evidence="6 7" id="KW-0472">Membrane</keyword>
<sequence length="518" mass="54555">MSVGLSKVPADGSGSVSAAESERSKFRKHFGRFDILFFLLCTIVSVDTIGTVASSGAEAFTWLIVLAIVFFVPSALLIAELGTAFAEEGGPYIWTSRAFGRLAGAVNNFLYWVTNPVWLGGTLSVSAVTAFTTFFNNGKDLSTPAFYVFTLLFVWVGVLAAILSFDIGKWIPTAGAWSRFVLLGLFTLTVVIYGIKHGLHGFGFGDFSPTYAGFVGLVPVLMFNYVGFELPNTAGDEMTDAQKDVPYGIFRAAGLSVLLYGLPILGILLVLPVKAVTGLGGFIDAIRQVFTVYGGSVAADGTVTLSGAGTILGGLAAVMFILTVLSSGVTWIMGSDRALAVSGYDGAAPRSLGVISERFGTPVRVNLLSGLVSTGVLILAHQLTSGNTGKLFGAVLGLAVSTTLVSYLGIFPALPVLRRKYPQADRVYRAPAAWPITIVLTLLILFATVQLLAPGAFYDWFGADFRPDGWTQGERVKYLLTEAVPLAVFILMGVVFWALGAPTRAQAKAAAAAGAAGS</sequence>
<dbReference type="AlphaFoldDB" id="A0A4U0SFS3"/>
<evidence type="ECO:0000256" key="5">
    <source>
        <dbReference type="ARBA" id="ARBA00022989"/>
    </source>
</evidence>
<evidence type="ECO:0000256" key="3">
    <source>
        <dbReference type="ARBA" id="ARBA00022475"/>
    </source>
</evidence>
<feature type="transmembrane region" description="Helical" evidence="7">
    <location>
        <begin position="311"/>
        <end position="332"/>
    </location>
</feature>
<feature type="transmembrane region" description="Helical" evidence="7">
    <location>
        <begin position="478"/>
        <end position="499"/>
    </location>
</feature>
<feature type="transmembrane region" description="Helical" evidence="7">
    <location>
        <begin position="365"/>
        <end position="385"/>
    </location>
</feature>
<dbReference type="PANTHER" id="PTHR42770">
    <property type="entry name" value="AMINO ACID TRANSPORTER-RELATED"/>
    <property type="match status" value="1"/>
</dbReference>
<comment type="caution">
    <text evidence="8">The sequence shown here is derived from an EMBL/GenBank/DDBJ whole genome shotgun (WGS) entry which is preliminary data.</text>
</comment>
<evidence type="ECO:0000256" key="6">
    <source>
        <dbReference type="ARBA" id="ARBA00023136"/>
    </source>
</evidence>
<dbReference type="PIRSF" id="PIRSF006060">
    <property type="entry name" value="AA_transporter"/>
    <property type="match status" value="1"/>
</dbReference>
<evidence type="ECO:0000313" key="9">
    <source>
        <dbReference type="Proteomes" id="UP000305778"/>
    </source>
</evidence>
<evidence type="ECO:0000256" key="7">
    <source>
        <dbReference type="SAM" id="Phobius"/>
    </source>
</evidence>